<reference evidence="2" key="1">
    <citation type="submission" date="2023-03" db="EMBL/GenBank/DDBJ databases">
        <authorList>
            <person name="Steffen K."/>
            <person name="Cardenas P."/>
        </authorList>
    </citation>
    <scope>NUCLEOTIDE SEQUENCE</scope>
</reference>
<dbReference type="Gene3D" id="1.20.58.60">
    <property type="match status" value="1"/>
</dbReference>
<dbReference type="AlphaFoldDB" id="A0AA35WAU5"/>
<evidence type="ECO:0000256" key="1">
    <source>
        <dbReference type="ARBA" id="ARBA00022658"/>
    </source>
</evidence>
<dbReference type="InterPro" id="IPR018159">
    <property type="entry name" value="Spectrin/alpha-actinin"/>
</dbReference>
<keyword evidence="1" id="KW-0344">Guanine-nucleotide releasing factor</keyword>
<evidence type="ECO:0000313" key="3">
    <source>
        <dbReference type="Proteomes" id="UP001174909"/>
    </source>
</evidence>
<dbReference type="SMART" id="SM00150">
    <property type="entry name" value="SPEC"/>
    <property type="match status" value="1"/>
</dbReference>
<dbReference type="EMBL" id="CASHTH010001367">
    <property type="protein sequence ID" value="CAI8014498.1"/>
    <property type="molecule type" value="Genomic_DNA"/>
</dbReference>
<keyword evidence="3" id="KW-1185">Reference proteome</keyword>
<accession>A0AA35WAU5</accession>
<proteinExistence type="predicted"/>
<dbReference type="GO" id="GO:0005085">
    <property type="term" value="F:guanyl-nucleotide exchange factor activity"/>
    <property type="evidence" value="ECO:0007669"/>
    <property type="project" value="UniProtKB-KW"/>
</dbReference>
<name>A0AA35WAU5_GEOBA</name>
<dbReference type="Pfam" id="PF00435">
    <property type="entry name" value="Spectrin"/>
    <property type="match status" value="1"/>
</dbReference>
<sequence>MLENSGELFQHLQVSQVTSDLGGTIRFNHQEWIDTQRVVEKHLIQLLNRLDGYEHVRGQLEQQEKPSSLIESRDSVRRHVDAQDIIAKEDLDCECEAVSHAIAQLRPCSNPDFNACFGRLEEMCSCLLSMQVQLQRMWDEKGAKLDQVVQLRKYEHDSAQMMQWIETTAQSLSDDHTDIGDSLSSAEINKQAFHNFQSQISGQYQEISRVITVGERLVGSRHYALDVMQVGNKKLRTSWERFSRIVEDRNNMFELSVVFHDWQQKFFLHIDVWSEACSSGLVPSSTG</sequence>
<dbReference type="GO" id="GO:0005737">
    <property type="term" value="C:cytoplasm"/>
    <property type="evidence" value="ECO:0007669"/>
    <property type="project" value="TreeGrafter"/>
</dbReference>
<gene>
    <name evidence="2" type="ORF">GBAR_LOCUS9046</name>
</gene>
<protein>
    <submittedName>
        <fullName evidence="2">Triple functional domain protein</fullName>
    </submittedName>
</protein>
<dbReference type="InterPro" id="IPR051336">
    <property type="entry name" value="RhoGEF_Guanine_NuclExch_SF"/>
</dbReference>
<comment type="caution">
    <text evidence="2">The sequence shown here is derived from an EMBL/GenBank/DDBJ whole genome shotgun (WGS) entry which is preliminary data.</text>
</comment>
<evidence type="ECO:0000313" key="2">
    <source>
        <dbReference type="EMBL" id="CAI8014498.1"/>
    </source>
</evidence>
<dbReference type="InterPro" id="IPR002017">
    <property type="entry name" value="Spectrin_repeat"/>
</dbReference>
<organism evidence="2 3">
    <name type="scientific">Geodia barretti</name>
    <name type="common">Barrett's horny sponge</name>
    <dbReference type="NCBI Taxonomy" id="519541"/>
    <lineage>
        <taxon>Eukaryota</taxon>
        <taxon>Metazoa</taxon>
        <taxon>Porifera</taxon>
        <taxon>Demospongiae</taxon>
        <taxon>Heteroscleromorpha</taxon>
        <taxon>Tetractinellida</taxon>
        <taxon>Astrophorina</taxon>
        <taxon>Geodiidae</taxon>
        <taxon>Geodia</taxon>
    </lineage>
</organism>
<dbReference type="PANTHER" id="PTHR22826">
    <property type="entry name" value="RHO GUANINE EXCHANGE FACTOR-RELATED"/>
    <property type="match status" value="1"/>
</dbReference>
<dbReference type="PANTHER" id="PTHR22826:SF106">
    <property type="entry name" value="TRIO, ISOFORM A"/>
    <property type="match status" value="1"/>
</dbReference>
<dbReference type="GO" id="GO:0019898">
    <property type="term" value="C:extrinsic component of membrane"/>
    <property type="evidence" value="ECO:0007669"/>
    <property type="project" value="TreeGrafter"/>
</dbReference>
<dbReference type="SUPFAM" id="SSF46966">
    <property type="entry name" value="Spectrin repeat"/>
    <property type="match status" value="1"/>
</dbReference>
<dbReference type="Proteomes" id="UP001174909">
    <property type="component" value="Unassembled WGS sequence"/>
</dbReference>